<dbReference type="RefSeq" id="XP_020434884.1">
    <property type="nucleotide sequence ID" value="XM_020575364.1"/>
</dbReference>
<dbReference type="EMBL" id="ADBJ01000018">
    <property type="protein sequence ID" value="EFA82767.1"/>
    <property type="molecule type" value="Genomic_DNA"/>
</dbReference>
<dbReference type="InParanoid" id="D3B7M4"/>
<evidence type="ECO:0000313" key="2">
    <source>
        <dbReference type="Proteomes" id="UP000001396"/>
    </source>
</evidence>
<gene>
    <name evidence="1" type="ORF">PPL_04462</name>
</gene>
<name>D3B7M4_HETP5</name>
<organism evidence="1 2">
    <name type="scientific">Heterostelium pallidum (strain ATCC 26659 / Pp 5 / PN500)</name>
    <name type="common">Cellular slime mold</name>
    <name type="synonym">Polysphondylium pallidum</name>
    <dbReference type="NCBI Taxonomy" id="670386"/>
    <lineage>
        <taxon>Eukaryota</taxon>
        <taxon>Amoebozoa</taxon>
        <taxon>Evosea</taxon>
        <taxon>Eumycetozoa</taxon>
        <taxon>Dictyostelia</taxon>
        <taxon>Acytosteliales</taxon>
        <taxon>Acytosteliaceae</taxon>
        <taxon>Heterostelium</taxon>
    </lineage>
</organism>
<accession>D3B7M4</accession>
<dbReference type="AlphaFoldDB" id="D3B7M4"/>
<protein>
    <submittedName>
        <fullName evidence="1">Uncharacterized protein</fullName>
    </submittedName>
</protein>
<dbReference type="GeneID" id="31359949"/>
<reference evidence="1 2" key="1">
    <citation type="journal article" date="2011" name="Genome Res.">
        <title>Phylogeny-wide analysis of social amoeba genomes highlights ancient origins for complex intercellular communication.</title>
        <authorList>
            <person name="Heidel A.J."/>
            <person name="Lawal H.M."/>
            <person name="Felder M."/>
            <person name="Schilde C."/>
            <person name="Helps N.R."/>
            <person name="Tunggal B."/>
            <person name="Rivero F."/>
            <person name="John U."/>
            <person name="Schleicher M."/>
            <person name="Eichinger L."/>
            <person name="Platzer M."/>
            <person name="Noegel A.A."/>
            <person name="Schaap P."/>
            <person name="Gloeckner G."/>
        </authorList>
    </citation>
    <scope>NUCLEOTIDE SEQUENCE [LARGE SCALE GENOMIC DNA]</scope>
    <source>
        <strain evidence="2">ATCC 26659 / Pp 5 / PN500</strain>
    </source>
</reference>
<dbReference type="OMA" id="KFETIER"/>
<proteinExistence type="predicted"/>
<comment type="caution">
    <text evidence="1">The sequence shown here is derived from an EMBL/GenBank/DDBJ whole genome shotgun (WGS) entry which is preliminary data.</text>
</comment>
<dbReference type="Proteomes" id="UP000001396">
    <property type="component" value="Unassembled WGS sequence"/>
</dbReference>
<keyword evidence="2" id="KW-1185">Reference proteome</keyword>
<evidence type="ECO:0000313" key="1">
    <source>
        <dbReference type="EMBL" id="EFA82767.1"/>
    </source>
</evidence>
<sequence>MLKQHTISISQDKALCQNSNRLKTLFKVVLKPFNEMHCHYSFDSFKTNFIVISINEIEENLKVVNDNILQYIETYKYGYIIVDFNKQMDTRSLLLFERFQKRMNLKSDIRILIANQTFECVDIMLDILKYNTSEFDIEMKKRIAHEYDQLISNKTKIKVCLSIPGLSLNDTKQLLEKSGYNLQKFLFNEERNQSSDLIKQFVANDRL</sequence>